<sequence>MAKDTLSRLSVAQDKNTPSTKRINFLIDNIVKDLELFLQGVTSNEKA</sequence>
<name>A0A1W1DEM7_9ZZZZ</name>
<organism evidence="1">
    <name type="scientific">hydrothermal vent metagenome</name>
    <dbReference type="NCBI Taxonomy" id="652676"/>
    <lineage>
        <taxon>unclassified sequences</taxon>
        <taxon>metagenomes</taxon>
        <taxon>ecological metagenomes</taxon>
    </lineage>
</organism>
<proteinExistence type="predicted"/>
<accession>A0A1W1DEM7</accession>
<dbReference type="EMBL" id="FPHT01000002">
    <property type="protein sequence ID" value="SFV79664.1"/>
    <property type="molecule type" value="Genomic_DNA"/>
</dbReference>
<dbReference type="AlphaFoldDB" id="A0A1W1DEM7"/>
<reference evidence="1" key="1">
    <citation type="submission" date="2016-10" db="EMBL/GenBank/DDBJ databases">
        <authorList>
            <person name="de Groot N.N."/>
        </authorList>
    </citation>
    <scope>NUCLEOTIDE SEQUENCE</scope>
</reference>
<evidence type="ECO:0000313" key="1">
    <source>
        <dbReference type="EMBL" id="SFV79664.1"/>
    </source>
</evidence>
<protein>
    <submittedName>
        <fullName evidence="1">Uncharacterized protein</fullName>
    </submittedName>
</protein>
<gene>
    <name evidence="1" type="ORF">MNB_SUP05-12-490</name>
</gene>